<dbReference type="EMBL" id="RJTH01000034">
    <property type="protein sequence ID" value="RUM17726.1"/>
    <property type="molecule type" value="Genomic_DNA"/>
</dbReference>
<proteinExistence type="predicted"/>
<protein>
    <submittedName>
        <fullName evidence="2">Uncharacterized protein</fullName>
    </submittedName>
</protein>
<keyword evidence="1" id="KW-1133">Transmembrane helix</keyword>
<keyword evidence="1" id="KW-0472">Membrane</keyword>
<reference evidence="3" key="1">
    <citation type="submission" date="2018-11" db="EMBL/GenBank/DDBJ databases">
        <title>Rhizobium chutanense sp. nov., isolated from root nodules of Phaseolus vulgaris in China.</title>
        <authorList>
            <person name="Huo Y."/>
        </authorList>
    </citation>
    <scope>NUCLEOTIDE SEQUENCE [LARGE SCALE GENOMIC DNA]</scope>
    <source>
        <strain evidence="3">CCBAU 65647</strain>
    </source>
</reference>
<dbReference type="RefSeq" id="WP_126925242.1">
    <property type="nucleotide sequence ID" value="NZ_ML133717.1"/>
</dbReference>
<feature type="transmembrane region" description="Helical" evidence="1">
    <location>
        <begin position="103"/>
        <end position="124"/>
    </location>
</feature>
<evidence type="ECO:0000313" key="3">
    <source>
        <dbReference type="Proteomes" id="UP000278823"/>
    </source>
</evidence>
<dbReference type="OrthoDB" id="8373047at2"/>
<keyword evidence="3" id="KW-1185">Reference proteome</keyword>
<comment type="caution">
    <text evidence="2">The sequence shown here is derived from an EMBL/GenBank/DDBJ whole genome shotgun (WGS) entry which is preliminary data.</text>
</comment>
<evidence type="ECO:0000313" key="2">
    <source>
        <dbReference type="EMBL" id="RUM17726.1"/>
    </source>
</evidence>
<dbReference type="AlphaFoldDB" id="A0A3S0Y0B5"/>
<keyword evidence="1" id="KW-0812">Transmembrane</keyword>
<organism evidence="2 3">
    <name type="scientific">Rhizobium vallis</name>
    <dbReference type="NCBI Taxonomy" id="634290"/>
    <lineage>
        <taxon>Bacteria</taxon>
        <taxon>Pseudomonadati</taxon>
        <taxon>Pseudomonadota</taxon>
        <taxon>Alphaproteobacteria</taxon>
        <taxon>Hyphomicrobiales</taxon>
        <taxon>Rhizobiaceae</taxon>
        <taxon>Rhizobium/Agrobacterium group</taxon>
        <taxon>Rhizobium</taxon>
    </lineage>
</organism>
<dbReference type="Proteomes" id="UP000278823">
    <property type="component" value="Unassembled WGS sequence"/>
</dbReference>
<feature type="transmembrane region" description="Helical" evidence="1">
    <location>
        <begin position="69"/>
        <end position="91"/>
    </location>
</feature>
<accession>A0A3S0Y0B5</accession>
<feature type="transmembrane region" description="Helical" evidence="1">
    <location>
        <begin position="7"/>
        <end position="26"/>
    </location>
</feature>
<gene>
    <name evidence="2" type="ORF">EFQ99_34090</name>
</gene>
<name>A0A3S0Y0B5_9HYPH</name>
<evidence type="ECO:0000256" key="1">
    <source>
        <dbReference type="SAM" id="Phobius"/>
    </source>
</evidence>
<sequence>MKNQVLGDYLIFLVPAFVIPLGLYLTDETSSPTTLFKLGLLFPLFLLAMKGLAGFFPPENLRERSVARIAEYAILQGLVFAAFMSMFGGFMQPELQSSFLSTLGQFAFAAVPVAAFHFVSALNAQKKLGAS</sequence>
<feature type="transmembrane region" description="Helical" evidence="1">
    <location>
        <begin position="38"/>
        <end position="57"/>
    </location>
</feature>